<dbReference type="RefSeq" id="WP_169669721.1">
    <property type="nucleotide sequence ID" value="NZ_JABBHF010000001.1"/>
</dbReference>
<dbReference type="EMBL" id="JABBHF010000001">
    <property type="protein sequence ID" value="NMH86357.1"/>
    <property type="molecule type" value="Genomic_DNA"/>
</dbReference>
<dbReference type="Gene3D" id="3.40.50.720">
    <property type="entry name" value="NAD(P)-binding Rossmann-like Domain"/>
    <property type="match status" value="1"/>
</dbReference>
<keyword evidence="4" id="KW-1185">Reference proteome</keyword>
<gene>
    <name evidence="3" type="ORF">HHX25_02455</name>
</gene>
<evidence type="ECO:0000313" key="3">
    <source>
        <dbReference type="EMBL" id="NMH86357.1"/>
    </source>
</evidence>
<evidence type="ECO:0000259" key="2">
    <source>
        <dbReference type="Pfam" id="PF01370"/>
    </source>
</evidence>
<feature type="domain" description="NAD-dependent epimerase/dehydratase" evidence="2">
    <location>
        <begin position="3"/>
        <end position="226"/>
    </location>
</feature>
<dbReference type="Proteomes" id="UP000746690">
    <property type="component" value="Unassembled WGS sequence"/>
</dbReference>
<protein>
    <submittedName>
        <fullName evidence="3">NAD-dependent epimerase/dehydratase family protein</fullName>
    </submittedName>
</protein>
<evidence type="ECO:0000256" key="1">
    <source>
        <dbReference type="ARBA" id="ARBA00007637"/>
    </source>
</evidence>
<dbReference type="InterPro" id="IPR001509">
    <property type="entry name" value="Epimerase_deHydtase"/>
</dbReference>
<dbReference type="Pfam" id="PF01370">
    <property type="entry name" value="Epimerase"/>
    <property type="match status" value="1"/>
</dbReference>
<name>A0ABX1RS33_9FLAO</name>
<dbReference type="InterPro" id="IPR036291">
    <property type="entry name" value="NAD(P)-bd_dom_sf"/>
</dbReference>
<comment type="caution">
    <text evidence="3">The sequence shown here is derived from an EMBL/GenBank/DDBJ whole genome shotgun (WGS) entry which is preliminary data.</text>
</comment>
<organism evidence="3 4">
    <name type="scientific">Flavivirga algicola</name>
    <dbReference type="NCBI Taxonomy" id="2729136"/>
    <lineage>
        <taxon>Bacteria</taxon>
        <taxon>Pseudomonadati</taxon>
        <taxon>Bacteroidota</taxon>
        <taxon>Flavobacteriia</taxon>
        <taxon>Flavobacteriales</taxon>
        <taxon>Flavobacteriaceae</taxon>
        <taxon>Flavivirga</taxon>
    </lineage>
</organism>
<reference evidence="3 4" key="1">
    <citation type="submission" date="2020-04" db="EMBL/GenBank/DDBJ databases">
        <title>A Flavivirga sp. nov.</title>
        <authorList>
            <person name="Sun X."/>
        </authorList>
    </citation>
    <scope>NUCLEOTIDE SEQUENCE [LARGE SCALE GENOMIC DNA]</scope>
    <source>
        <strain evidence="3 4">Y03</strain>
    </source>
</reference>
<accession>A0ABX1RS33</accession>
<proteinExistence type="inferred from homology"/>
<dbReference type="SUPFAM" id="SSF51735">
    <property type="entry name" value="NAD(P)-binding Rossmann-fold domains"/>
    <property type="match status" value="1"/>
</dbReference>
<evidence type="ECO:0000313" key="4">
    <source>
        <dbReference type="Proteomes" id="UP000746690"/>
    </source>
</evidence>
<dbReference type="PANTHER" id="PTHR43000">
    <property type="entry name" value="DTDP-D-GLUCOSE 4,6-DEHYDRATASE-RELATED"/>
    <property type="match status" value="1"/>
</dbReference>
<sequence>MKILIIGSKGFIGSHCVTYFANNHEVWQCDVVTDYVSEKYIVVDVTNANYNEIFQTHTFDVCINCSGAANVSDSLKNPQRDFMLNTVNVFNQLEAIRRYNSKCKYINFSSAAVYGNPEYLPIDENHPLSPISPYGVHKQLAEQICEEFFKTYKIACCSLRVFSVYGPGLQKQLFWDLYKKSKNASKVTLFGTGNESRDFIYISDLIQALELVILNSSFKNNIINVANNKEQKINDIVTAFYKYYDANVTIEFGGEERAGDPINWKADINKLKELGYEPQVNINEGLRKYITWLKERE</sequence>
<comment type="similarity">
    <text evidence="1">Belongs to the NAD(P)-dependent epimerase/dehydratase family.</text>
</comment>